<dbReference type="OrthoDB" id="459236at2"/>
<reference evidence="1" key="1">
    <citation type="submission" date="2016-09" db="EMBL/GenBank/DDBJ databases">
        <title>Draft genome of thermotolerant cyanobacterium Desertifilum sp. strain IPPAS B-1220.</title>
        <authorList>
            <person name="Sinetova M.A."/>
            <person name="Bolakhan K."/>
            <person name="Zayadan B.K."/>
            <person name="Mironov K.S."/>
            <person name="Ustinova V."/>
            <person name="Kupriyanova E.V."/>
            <person name="Sidorov R.A."/>
            <person name="Skrypnik A.N."/>
            <person name="Gogoleva N.E."/>
            <person name="Gogolev Y.V."/>
            <person name="Los D.A."/>
        </authorList>
    </citation>
    <scope>NUCLEOTIDE SEQUENCE [LARGE SCALE GENOMIC DNA]</scope>
    <source>
        <strain evidence="1">IPPAS B-1220</strain>
    </source>
</reference>
<dbReference type="InterPro" id="IPR023815">
    <property type="entry name" value="CRISPR-assoc_Csx19"/>
</dbReference>
<sequence>MPTSNSITKETKLYSYHAKEMRLNNAIADCQEQLKEAIGLLYSPQSCQLARLIDGTLHDSYNRAIHLPNHADIFEARIFNESCELRWLNRISGTGDAVLISEEKQTIKDFSAPEPISCESLKQKYLLWGAKAKNSANSNDWQRLAEARIGKLDIPLNEELKEGQRVYLKTYEYLKSIDEYGNFAVIEERLAKLEVS</sequence>
<dbReference type="NCBIfam" id="TIGR03984">
    <property type="entry name" value="CRISPR-associated protein Csx19"/>
    <property type="match status" value="1"/>
</dbReference>
<dbReference type="AlphaFoldDB" id="A0A1E5QRE3"/>
<name>A0A1E5QRE3_9CYAN</name>
<gene>
    <name evidence="1" type="ORF">BH720_00370</name>
</gene>
<dbReference type="STRING" id="1781255.BH720_00370"/>
<organism evidence="1">
    <name type="scientific">Desertifilum tharense IPPAS B-1220</name>
    <dbReference type="NCBI Taxonomy" id="1781255"/>
    <lineage>
        <taxon>Bacteria</taxon>
        <taxon>Bacillati</taxon>
        <taxon>Cyanobacteriota</taxon>
        <taxon>Cyanophyceae</taxon>
        <taxon>Desertifilales</taxon>
        <taxon>Desertifilaceae</taxon>
        <taxon>Desertifilum</taxon>
    </lineage>
</organism>
<protein>
    <submittedName>
        <fullName evidence="1">CRISPR-associated protein</fullName>
    </submittedName>
</protein>
<dbReference type="EMBL" id="MJGC01000010">
    <property type="protein sequence ID" value="OEJ77167.1"/>
    <property type="molecule type" value="Genomic_DNA"/>
</dbReference>
<comment type="caution">
    <text evidence="1">The sequence shown here is derived from an EMBL/GenBank/DDBJ whole genome shotgun (WGS) entry which is preliminary data.</text>
</comment>
<evidence type="ECO:0000313" key="1">
    <source>
        <dbReference type="EMBL" id="OEJ77167.1"/>
    </source>
</evidence>
<proteinExistence type="predicted"/>
<accession>A0A1E5QRE3</accession>